<accession>A0A847D3H7</accession>
<organism evidence="1 2">
    <name type="scientific">Trichococcus flocculiformis</name>
    <dbReference type="NCBI Taxonomy" id="82803"/>
    <lineage>
        <taxon>Bacteria</taxon>
        <taxon>Bacillati</taxon>
        <taxon>Bacillota</taxon>
        <taxon>Bacilli</taxon>
        <taxon>Lactobacillales</taxon>
        <taxon>Carnobacteriaceae</taxon>
        <taxon>Trichococcus</taxon>
    </lineage>
</organism>
<sequence>MSQYEKIKKIEASVGGYFGGFYQVEVDLENNLVSWTHGGEGELEETVHRNIRLTTVKKFLEQLETINLLNWEAKFIDPGVLDGTQWHVEIVMDGHTITKHGSNCYPEQWREFRKTISKIARKPFR</sequence>
<dbReference type="EMBL" id="JAAZCD010000066">
    <property type="protein sequence ID" value="NLD31198.1"/>
    <property type="molecule type" value="Genomic_DNA"/>
</dbReference>
<dbReference type="AlphaFoldDB" id="A0A847D3H7"/>
<comment type="caution">
    <text evidence="1">The sequence shown here is derived from an EMBL/GenBank/DDBJ whole genome shotgun (WGS) entry which is preliminary data.</text>
</comment>
<dbReference type="RefSeq" id="WP_276641936.1">
    <property type="nucleotide sequence ID" value="NZ_JAAZCD010000066.1"/>
</dbReference>
<evidence type="ECO:0000313" key="2">
    <source>
        <dbReference type="Proteomes" id="UP000589373"/>
    </source>
</evidence>
<protein>
    <submittedName>
        <fullName evidence="1">Uncharacterized protein</fullName>
    </submittedName>
</protein>
<evidence type="ECO:0000313" key="1">
    <source>
        <dbReference type="EMBL" id="NLD31198.1"/>
    </source>
</evidence>
<dbReference type="Proteomes" id="UP000589373">
    <property type="component" value="Unassembled WGS sequence"/>
</dbReference>
<proteinExistence type="predicted"/>
<name>A0A847D3H7_9LACT</name>
<reference evidence="1 2" key="1">
    <citation type="journal article" date="2020" name="Biotechnol. Biofuels">
        <title>New insights from the biogas microbiome by comprehensive genome-resolved metagenomics of nearly 1600 species originating from multiple anaerobic digesters.</title>
        <authorList>
            <person name="Campanaro S."/>
            <person name="Treu L."/>
            <person name="Rodriguez-R L.M."/>
            <person name="Kovalovszki A."/>
            <person name="Ziels R.M."/>
            <person name="Maus I."/>
            <person name="Zhu X."/>
            <person name="Kougias P.G."/>
            <person name="Basile A."/>
            <person name="Luo G."/>
            <person name="Schluter A."/>
            <person name="Konstantinidis K.T."/>
            <person name="Angelidaki I."/>
        </authorList>
    </citation>
    <scope>NUCLEOTIDE SEQUENCE [LARGE SCALE GENOMIC DNA]</scope>
    <source>
        <strain evidence="1">AS07pgkLD_105</strain>
    </source>
</reference>
<gene>
    <name evidence="1" type="ORF">GX662_02925</name>
</gene>